<comment type="catalytic activity">
    <reaction evidence="17 19">
        <text>alpha-ribazole + adenosylcob(III)inamide-GDP = adenosylcob(III)alamin + GMP + H(+)</text>
        <dbReference type="Rhea" id="RHEA:16049"/>
        <dbReference type="ChEBI" id="CHEBI:10329"/>
        <dbReference type="ChEBI" id="CHEBI:15378"/>
        <dbReference type="ChEBI" id="CHEBI:18408"/>
        <dbReference type="ChEBI" id="CHEBI:58115"/>
        <dbReference type="ChEBI" id="CHEBI:60487"/>
        <dbReference type="EC" id="2.7.8.26"/>
    </reaction>
</comment>
<evidence type="ECO:0000256" key="4">
    <source>
        <dbReference type="ARBA" id="ARBA00010561"/>
    </source>
</evidence>
<dbReference type="PANTHER" id="PTHR34148:SF1">
    <property type="entry name" value="ADENOSYLCOBINAMIDE-GDP RIBAZOLETRANSFERASE"/>
    <property type="match status" value="1"/>
</dbReference>
<comment type="pathway">
    <text evidence="3 19">Cofactor biosynthesis; adenosylcobalamin biosynthesis; adenosylcobalamin from cob(II)yrinate a,c-diamide: step 7/7.</text>
</comment>
<dbReference type="PATRIC" id="fig|1449351.3.peg.2886"/>
<keyword evidence="12 19" id="KW-1133">Transmembrane helix</keyword>
<dbReference type="OrthoDB" id="9794626at2"/>
<dbReference type="HAMAP" id="MF_00719">
    <property type="entry name" value="CobS"/>
    <property type="match status" value="1"/>
</dbReference>
<evidence type="ECO:0000256" key="3">
    <source>
        <dbReference type="ARBA" id="ARBA00004663"/>
    </source>
</evidence>
<dbReference type="EMBL" id="JAME01000021">
    <property type="protein sequence ID" value="ETX28270.1"/>
    <property type="molecule type" value="Genomic_DNA"/>
</dbReference>
<keyword evidence="11 19" id="KW-0460">Magnesium</keyword>
<evidence type="ECO:0000256" key="2">
    <source>
        <dbReference type="ARBA" id="ARBA00004651"/>
    </source>
</evidence>
<name>X7F628_9RHOB</name>
<feature type="transmembrane region" description="Helical" evidence="19">
    <location>
        <begin position="66"/>
        <end position="84"/>
    </location>
</feature>
<evidence type="ECO:0000256" key="6">
    <source>
        <dbReference type="ARBA" id="ARBA00015850"/>
    </source>
</evidence>
<evidence type="ECO:0000256" key="10">
    <source>
        <dbReference type="ARBA" id="ARBA00022692"/>
    </source>
</evidence>
<dbReference type="GO" id="GO:0051073">
    <property type="term" value="F:adenosylcobinamide-GDP ribazoletransferase activity"/>
    <property type="evidence" value="ECO:0007669"/>
    <property type="project" value="UniProtKB-UniRule"/>
</dbReference>
<comment type="catalytic activity">
    <reaction evidence="18 19">
        <text>alpha-ribazole 5'-phosphate + adenosylcob(III)inamide-GDP = adenosylcob(III)alamin 5'-phosphate + GMP + H(+)</text>
        <dbReference type="Rhea" id="RHEA:23560"/>
        <dbReference type="ChEBI" id="CHEBI:15378"/>
        <dbReference type="ChEBI" id="CHEBI:57918"/>
        <dbReference type="ChEBI" id="CHEBI:58115"/>
        <dbReference type="ChEBI" id="CHEBI:60487"/>
        <dbReference type="ChEBI" id="CHEBI:60493"/>
        <dbReference type="EC" id="2.7.8.26"/>
    </reaction>
</comment>
<feature type="transmembrane region" description="Helical" evidence="19">
    <location>
        <begin position="180"/>
        <end position="211"/>
    </location>
</feature>
<feature type="transmembrane region" description="Helical" evidence="19">
    <location>
        <begin position="113"/>
        <end position="132"/>
    </location>
</feature>
<dbReference type="GO" id="GO:0009236">
    <property type="term" value="P:cobalamin biosynthetic process"/>
    <property type="evidence" value="ECO:0007669"/>
    <property type="project" value="UniProtKB-UniRule"/>
</dbReference>
<keyword evidence="9 19" id="KW-0808">Transferase</keyword>
<comment type="function">
    <text evidence="14 19">Joins adenosylcobinamide-GDP and alpha-ribazole to generate adenosylcobalamin (Ado-cobalamin). Also synthesizes adenosylcobalamin 5'-phosphate from adenosylcobinamide-GDP and alpha-ribazole 5'-phosphate.</text>
</comment>
<evidence type="ECO:0000256" key="16">
    <source>
        <dbReference type="ARBA" id="ARBA00032853"/>
    </source>
</evidence>
<evidence type="ECO:0000256" key="5">
    <source>
        <dbReference type="ARBA" id="ARBA00013200"/>
    </source>
</evidence>
<dbReference type="STRING" id="1449351.RISW2_09165"/>
<protein>
    <recommendedName>
        <fullName evidence="6 19">Adenosylcobinamide-GDP ribazoletransferase</fullName>
        <ecNumber evidence="5 19">2.7.8.26</ecNumber>
    </recommendedName>
    <alternativeName>
        <fullName evidence="16 19">Cobalamin synthase</fullName>
    </alternativeName>
    <alternativeName>
        <fullName evidence="15 19">Cobalamin-5'-phosphate synthase</fullName>
    </alternativeName>
</protein>
<keyword evidence="8 19" id="KW-0169">Cobalamin biosynthesis</keyword>
<evidence type="ECO:0000256" key="18">
    <source>
        <dbReference type="ARBA" id="ARBA00049504"/>
    </source>
</evidence>
<evidence type="ECO:0000256" key="15">
    <source>
        <dbReference type="ARBA" id="ARBA00032605"/>
    </source>
</evidence>
<keyword evidence="7 19" id="KW-1003">Cell membrane</keyword>
<evidence type="ECO:0000256" key="14">
    <source>
        <dbReference type="ARBA" id="ARBA00025228"/>
    </source>
</evidence>
<reference evidence="20 21" key="1">
    <citation type="submission" date="2014-01" db="EMBL/GenBank/DDBJ databases">
        <title>Roseivivax isoporae LMG 25204 Genome Sequencing.</title>
        <authorList>
            <person name="Lai Q."/>
            <person name="Li G."/>
            <person name="Shao Z."/>
        </authorList>
    </citation>
    <scope>NUCLEOTIDE SEQUENCE [LARGE SCALE GENOMIC DNA]</scope>
    <source>
        <strain evidence="20 21">LMG 25204</strain>
    </source>
</reference>
<evidence type="ECO:0000256" key="9">
    <source>
        <dbReference type="ARBA" id="ARBA00022679"/>
    </source>
</evidence>
<evidence type="ECO:0000256" key="17">
    <source>
        <dbReference type="ARBA" id="ARBA00048623"/>
    </source>
</evidence>
<dbReference type="EC" id="2.7.8.26" evidence="5 19"/>
<evidence type="ECO:0000256" key="11">
    <source>
        <dbReference type="ARBA" id="ARBA00022842"/>
    </source>
</evidence>
<evidence type="ECO:0000256" key="13">
    <source>
        <dbReference type="ARBA" id="ARBA00023136"/>
    </source>
</evidence>
<dbReference type="UniPathway" id="UPA00148">
    <property type="reaction ID" value="UER00238"/>
</dbReference>
<gene>
    <name evidence="19" type="primary">cobS</name>
    <name evidence="20" type="ORF">RISW2_09165</name>
</gene>
<comment type="caution">
    <text evidence="20">The sequence shown here is derived from an EMBL/GenBank/DDBJ whole genome shotgun (WGS) entry which is preliminary data.</text>
</comment>
<organism evidence="20 21">
    <name type="scientific">Roseivivax isoporae LMG 25204</name>
    <dbReference type="NCBI Taxonomy" id="1449351"/>
    <lineage>
        <taxon>Bacteria</taxon>
        <taxon>Pseudomonadati</taxon>
        <taxon>Pseudomonadota</taxon>
        <taxon>Alphaproteobacteria</taxon>
        <taxon>Rhodobacterales</taxon>
        <taxon>Roseobacteraceae</taxon>
        <taxon>Roseivivax</taxon>
    </lineage>
</organism>
<comment type="similarity">
    <text evidence="4 19">Belongs to the CobS family.</text>
</comment>
<dbReference type="GO" id="GO:0005886">
    <property type="term" value="C:plasma membrane"/>
    <property type="evidence" value="ECO:0007669"/>
    <property type="project" value="UniProtKB-SubCell"/>
</dbReference>
<feature type="transmembrane region" description="Helical" evidence="19">
    <location>
        <begin position="38"/>
        <end position="59"/>
    </location>
</feature>
<evidence type="ECO:0000256" key="1">
    <source>
        <dbReference type="ARBA" id="ARBA00001946"/>
    </source>
</evidence>
<comment type="subcellular location">
    <subcellularLocation>
        <location evidence="2 19">Cell membrane</location>
        <topology evidence="2 19">Multi-pass membrane protein</topology>
    </subcellularLocation>
</comment>
<keyword evidence="10 19" id="KW-0812">Transmembrane</keyword>
<dbReference type="RefSeq" id="WP_043772349.1">
    <property type="nucleotide sequence ID" value="NZ_JAME01000021.1"/>
</dbReference>
<dbReference type="PANTHER" id="PTHR34148">
    <property type="entry name" value="ADENOSYLCOBINAMIDE-GDP RIBAZOLETRANSFERASE"/>
    <property type="match status" value="1"/>
</dbReference>
<dbReference type="GO" id="GO:0008818">
    <property type="term" value="F:cobalamin 5'-phosphate synthase activity"/>
    <property type="evidence" value="ECO:0007669"/>
    <property type="project" value="UniProtKB-UniRule"/>
</dbReference>
<evidence type="ECO:0000256" key="19">
    <source>
        <dbReference type="HAMAP-Rule" id="MF_00719"/>
    </source>
</evidence>
<sequence>MRTPARRLSEAQVALMLMTRLPAGRIRGAVPHLAAARWAYPLAGLPVGLIVWAVLAGALQADVPPLAAAFAAIAAGVLATGGLHHDGLADFADGIGGGRDAAHCLEIMRDSRIGSYGVLALVLALGLGAAALAGTSPPLAAILCAAVASRLAMLAVLDLLPPARDDGLGRSASARGPGRAWIPGAVTVAILWAASGAAATVALAVMAAAAVPVALLARRRIGGQTGDVLGAVQVTAETAGWVALAALA</sequence>
<evidence type="ECO:0000313" key="21">
    <source>
        <dbReference type="Proteomes" id="UP000023430"/>
    </source>
</evidence>
<keyword evidence="21" id="KW-1185">Reference proteome</keyword>
<comment type="cofactor">
    <cofactor evidence="1 19">
        <name>Mg(2+)</name>
        <dbReference type="ChEBI" id="CHEBI:18420"/>
    </cofactor>
</comment>
<dbReference type="AlphaFoldDB" id="X7F628"/>
<accession>X7F628</accession>
<evidence type="ECO:0000313" key="20">
    <source>
        <dbReference type="EMBL" id="ETX28270.1"/>
    </source>
</evidence>
<dbReference type="eggNOG" id="COG0368">
    <property type="taxonomic scope" value="Bacteria"/>
</dbReference>
<dbReference type="Pfam" id="PF02654">
    <property type="entry name" value="CobS"/>
    <property type="match status" value="1"/>
</dbReference>
<proteinExistence type="inferred from homology"/>
<dbReference type="Proteomes" id="UP000023430">
    <property type="component" value="Unassembled WGS sequence"/>
</dbReference>
<evidence type="ECO:0000256" key="12">
    <source>
        <dbReference type="ARBA" id="ARBA00022989"/>
    </source>
</evidence>
<evidence type="ECO:0000256" key="8">
    <source>
        <dbReference type="ARBA" id="ARBA00022573"/>
    </source>
</evidence>
<keyword evidence="13 19" id="KW-0472">Membrane</keyword>
<evidence type="ECO:0000256" key="7">
    <source>
        <dbReference type="ARBA" id="ARBA00022475"/>
    </source>
</evidence>
<dbReference type="InterPro" id="IPR003805">
    <property type="entry name" value="CobS"/>
</dbReference>